<keyword evidence="1" id="KW-0547">Nucleotide-binding</keyword>
<evidence type="ECO:0000256" key="1">
    <source>
        <dbReference type="ARBA" id="ARBA00022741"/>
    </source>
</evidence>
<evidence type="ECO:0000313" key="5">
    <source>
        <dbReference type="Proteomes" id="UP000321248"/>
    </source>
</evidence>
<reference evidence="4 5" key="1">
    <citation type="submission" date="2019-08" db="EMBL/GenBank/DDBJ databases">
        <authorList>
            <person name="Karlyshev A.V."/>
        </authorList>
    </citation>
    <scope>NUCLEOTIDE SEQUENCE [LARGE SCALE GENOMIC DNA]</scope>
    <source>
        <strain evidence="4 5">Alg18-2.2</strain>
    </source>
</reference>
<protein>
    <submittedName>
        <fullName evidence="4">Cell division protein ZapE</fullName>
    </submittedName>
</protein>
<dbReference type="GO" id="GO:0032153">
    <property type="term" value="C:cell division site"/>
    <property type="evidence" value="ECO:0007669"/>
    <property type="project" value="TreeGrafter"/>
</dbReference>
<accession>A0A5C8KNF9</accession>
<dbReference type="GO" id="GO:0051301">
    <property type="term" value="P:cell division"/>
    <property type="evidence" value="ECO:0007669"/>
    <property type="project" value="UniProtKB-KW"/>
</dbReference>
<comment type="caution">
    <text evidence="4">The sequence shown here is derived from an EMBL/GenBank/DDBJ whole genome shotgun (WGS) entry which is preliminary data.</text>
</comment>
<dbReference type="PANTHER" id="PTHR12169">
    <property type="entry name" value="ATPASE N2B"/>
    <property type="match status" value="1"/>
</dbReference>
<keyword evidence="4" id="KW-0132">Cell division</keyword>
<dbReference type="Proteomes" id="UP000321248">
    <property type="component" value="Unassembled WGS sequence"/>
</dbReference>
<dbReference type="RefSeq" id="WP_147891791.1">
    <property type="nucleotide sequence ID" value="NZ_VRTS01000005.1"/>
</dbReference>
<gene>
    <name evidence="4" type="ORF">FU658_09105</name>
</gene>
<organism evidence="4 5">
    <name type="scientific">Alkalisalibacterium limincola</name>
    <dbReference type="NCBI Taxonomy" id="2699169"/>
    <lineage>
        <taxon>Bacteria</taxon>
        <taxon>Pseudomonadati</taxon>
        <taxon>Pseudomonadota</taxon>
        <taxon>Gammaproteobacteria</taxon>
        <taxon>Lysobacterales</taxon>
        <taxon>Lysobacteraceae</taxon>
        <taxon>Alkalisalibacterium</taxon>
    </lineage>
</organism>
<keyword evidence="2" id="KW-0067">ATP-binding</keyword>
<dbReference type="PANTHER" id="PTHR12169:SF6">
    <property type="entry name" value="AFG1-LIKE ATPASE"/>
    <property type="match status" value="1"/>
</dbReference>
<dbReference type="InterPro" id="IPR005654">
    <property type="entry name" value="ATPase_AFG1-like"/>
</dbReference>
<keyword evidence="4" id="KW-0131">Cell cycle</keyword>
<dbReference type="Pfam" id="PF03969">
    <property type="entry name" value="AFG1_ATPase"/>
    <property type="match status" value="1"/>
</dbReference>
<evidence type="ECO:0000256" key="2">
    <source>
        <dbReference type="ARBA" id="ARBA00022840"/>
    </source>
</evidence>
<dbReference type="OrthoDB" id="9774491at2"/>
<evidence type="ECO:0000313" key="4">
    <source>
        <dbReference type="EMBL" id="TXK62373.1"/>
    </source>
</evidence>
<dbReference type="InterPro" id="IPR027417">
    <property type="entry name" value="P-loop_NTPase"/>
</dbReference>
<evidence type="ECO:0000256" key="3">
    <source>
        <dbReference type="SAM" id="MobiDB-lite"/>
    </source>
</evidence>
<dbReference type="GO" id="GO:0016887">
    <property type="term" value="F:ATP hydrolysis activity"/>
    <property type="evidence" value="ECO:0007669"/>
    <property type="project" value="InterPro"/>
</dbReference>
<keyword evidence="5" id="KW-1185">Reference proteome</keyword>
<dbReference type="GO" id="GO:0005737">
    <property type="term" value="C:cytoplasm"/>
    <property type="evidence" value="ECO:0007669"/>
    <property type="project" value="TreeGrafter"/>
</dbReference>
<dbReference type="Gene3D" id="3.40.50.300">
    <property type="entry name" value="P-loop containing nucleotide triphosphate hydrolases"/>
    <property type="match status" value="1"/>
</dbReference>
<dbReference type="NCBIfam" id="NF040713">
    <property type="entry name" value="ZapE"/>
    <property type="match status" value="1"/>
</dbReference>
<dbReference type="EMBL" id="VRTS01000005">
    <property type="protein sequence ID" value="TXK62373.1"/>
    <property type="molecule type" value="Genomic_DNA"/>
</dbReference>
<dbReference type="GO" id="GO:0005524">
    <property type="term" value="F:ATP binding"/>
    <property type="evidence" value="ECO:0007669"/>
    <property type="project" value="UniProtKB-KW"/>
</dbReference>
<dbReference type="SUPFAM" id="SSF52540">
    <property type="entry name" value="P-loop containing nucleoside triphosphate hydrolases"/>
    <property type="match status" value="1"/>
</dbReference>
<proteinExistence type="predicted"/>
<sequence>MGGREHAAVAGDAATPPSQTYAAGVDDGRWTRDPAQRPVLDALDRIHAELARARRRGPLRRLTAKFRPPDAVRGLYLWGGVGRGKTFLVDLLFAQAPVRRRWRIHFHRFMQHVHAQLAAAGERSDPLDGVAAEIAARARLLVLDEFFVSDIGDAMILGRLLEGLFERGVTLVTTSNIEPAGLYRDGLQRARFLPAIALIEQHCEVLELVSPRDYRLRQLTAGGVYHQPLDSEAEAALAAAWTRLTAEAPLLEGPLEVNGRVLEPRAMAEGVVWFEFAELCDGPRAVADYIEIARDFHTVLLSGVPDFDERNENAARRFVHLVDELYDRQVNLVLSADADAVSLYNGQRLHKEFERTGSRLVEMQSAQYLALEHRP</sequence>
<name>A0A5C8KNF9_9GAMM</name>
<feature type="region of interest" description="Disordered" evidence="3">
    <location>
        <begin position="1"/>
        <end position="30"/>
    </location>
</feature>
<dbReference type="AlphaFoldDB" id="A0A5C8KNF9"/>